<accession>A0A8H4UKI8</accession>
<organism evidence="2 3">
    <name type="scientific">Fusarium zealandicum</name>
    <dbReference type="NCBI Taxonomy" id="1053134"/>
    <lineage>
        <taxon>Eukaryota</taxon>
        <taxon>Fungi</taxon>
        <taxon>Dikarya</taxon>
        <taxon>Ascomycota</taxon>
        <taxon>Pezizomycotina</taxon>
        <taxon>Sordariomycetes</taxon>
        <taxon>Hypocreomycetidae</taxon>
        <taxon>Hypocreales</taxon>
        <taxon>Nectriaceae</taxon>
        <taxon>Fusarium</taxon>
        <taxon>Fusarium staphyleae species complex</taxon>
    </lineage>
</organism>
<feature type="compositionally biased region" description="Low complexity" evidence="1">
    <location>
        <begin position="100"/>
        <end position="112"/>
    </location>
</feature>
<feature type="compositionally biased region" description="Polar residues" evidence="1">
    <location>
        <begin position="64"/>
        <end position="82"/>
    </location>
</feature>
<gene>
    <name evidence="2" type="ORF">FZEAL_5405</name>
</gene>
<evidence type="ECO:0000256" key="1">
    <source>
        <dbReference type="SAM" id="MobiDB-lite"/>
    </source>
</evidence>
<feature type="region of interest" description="Disordered" evidence="1">
    <location>
        <begin position="64"/>
        <end position="112"/>
    </location>
</feature>
<keyword evidence="3" id="KW-1185">Reference proteome</keyword>
<evidence type="ECO:0000313" key="2">
    <source>
        <dbReference type="EMBL" id="KAF4978160.1"/>
    </source>
</evidence>
<proteinExistence type="predicted"/>
<name>A0A8H4UKI8_9HYPO</name>
<dbReference type="AlphaFoldDB" id="A0A8H4UKI8"/>
<dbReference type="Proteomes" id="UP000635477">
    <property type="component" value="Unassembled WGS sequence"/>
</dbReference>
<comment type="caution">
    <text evidence="2">The sequence shown here is derived from an EMBL/GenBank/DDBJ whole genome shotgun (WGS) entry which is preliminary data.</text>
</comment>
<dbReference type="OrthoDB" id="5088640at2759"/>
<dbReference type="EMBL" id="JABEYC010000391">
    <property type="protein sequence ID" value="KAF4978160.1"/>
    <property type="molecule type" value="Genomic_DNA"/>
</dbReference>
<evidence type="ECO:0000313" key="3">
    <source>
        <dbReference type="Proteomes" id="UP000635477"/>
    </source>
</evidence>
<reference evidence="2" key="2">
    <citation type="submission" date="2020-05" db="EMBL/GenBank/DDBJ databases">
        <authorList>
            <person name="Kim H.-S."/>
            <person name="Proctor R.H."/>
            <person name="Brown D.W."/>
        </authorList>
    </citation>
    <scope>NUCLEOTIDE SEQUENCE</scope>
    <source>
        <strain evidence="2">NRRL 22465</strain>
    </source>
</reference>
<reference evidence="2" key="1">
    <citation type="journal article" date="2020" name="BMC Genomics">
        <title>Correction to: Identification and distribution of gene clusters required for synthesis of sphingolipid metabolism inhibitors in diverse species of the filamentous fungus Fusarium.</title>
        <authorList>
            <person name="Kim H.S."/>
            <person name="Lohmar J.M."/>
            <person name="Busman M."/>
            <person name="Brown D.W."/>
            <person name="Naumann T.A."/>
            <person name="Divon H.H."/>
            <person name="Lysoe E."/>
            <person name="Uhlig S."/>
            <person name="Proctor R.H."/>
        </authorList>
    </citation>
    <scope>NUCLEOTIDE SEQUENCE</scope>
    <source>
        <strain evidence="2">NRRL 22465</strain>
    </source>
</reference>
<protein>
    <submittedName>
        <fullName evidence="2">Uncharacterized protein</fullName>
    </submittedName>
</protein>
<sequence length="112" mass="11925">MSFSLQTVGRSVRAAPTRALAMGLTQTRRLSSTDNVSNKRDTAVHDPIMDKFWRAGAMSPAASVSTISTAAKAPVTSTSTSRDPPLGTFAFEPSLAPRWSESSNSSSRQGQH</sequence>